<dbReference type="EMBL" id="JACYTP010000011">
    <property type="protein sequence ID" value="MBD8514273.1"/>
    <property type="molecule type" value="Genomic_DNA"/>
</dbReference>
<sequence>MKPMKVLKELNLVCWSTLLIGRQRGWAKKSDIAAYATSLLSADLDNGDENIAVLAGADSLDDSEIKCLLLQVGGSTDAPEVIEKWRLATLTALSGSVLSEEEKIDKLQELYAEFDYPEDMASCSIYSQDSVDPLVAMSEVISSLKKKFTG</sequence>
<dbReference type="Proteomes" id="UP000649768">
    <property type="component" value="Unassembled WGS sequence"/>
</dbReference>
<accession>A0ABR9BNW8</accession>
<name>A0ABR9BNW8_9GAMM</name>
<reference evidence="1 2" key="1">
    <citation type="submission" date="2020-09" db="EMBL/GenBank/DDBJ databases">
        <title>Photobacterium sp. CAU 1568 isolated from sand of Sido Beach.</title>
        <authorList>
            <person name="Kim W."/>
        </authorList>
    </citation>
    <scope>NUCLEOTIDE SEQUENCE [LARGE SCALE GENOMIC DNA]</scope>
    <source>
        <strain evidence="1 2">CAU 1568</strain>
    </source>
</reference>
<protein>
    <submittedName>
        <fullName evidence="1">DUF2247 family protein</fullName>
    </submittedName>
</protein>
<proteinExistence type="predicted"/>
<comment type="caution">
    <text evidence="1">The sequence shown here is derived from an EMBL/GenBank/DDBJ whole genome shotgun (WGS) entry which is preliminary data.</text>
</comment>
<organism evidence="1 2">
    <name type="scientific">Photobacterium arenosum</name>
    <dbReference type="NCBI Taxonomy" id="2774143"/>
    <lineage>
        <taxon>Bacteria</taxon>
        <taxon>Pseudomonadati</taxon>
        <taxon>Pseudomonadota</taxon>
        <taxon>Gammaproteobacteria</taxon>
        <taxon>Vibrionales</taxon>
        <taxon>Vibrionaceae</taxon>
        <taxon>Photobacterium</taxon>
    </lineage>
</organism>
<evidence type="ECO:0000313" key="1">
    <source>
        <dbReference type="EMBL" id="MBD8514273.1"/>
    </source>
</evidence>
<evidence type="ECO:0000313" key="2">
    <source>
        <dbReference type="Proteomes" id="UP000649768"/>
    </source>
</evidence>
<gene>
    <name evidence="1" type="ORF">IFO68_16440</name>
</gene>
<keyword evidence="2" id="KW-1185">Reference proteome</keyword>
<dbReference type="InterPro" id="IPR016630">
    <property type="entry name" value="UCP015278"/>
</dbReference>
<dbReference type="Pfam" id="PF10004">
    <property type="entry name" value="DUF2247"/>
    <property type="match status" value="1"/>
</dbReference>